<dbReference type="AlphaFoldDB" id="A0AAU9VNL1"/>
<dbReference type="Proteomes" id="UP001159428">
    <property type="component" value="Unassembled WGS sequence"/>
</dbReference>
<comment type="caution">
    <text evidence="2">The sequence shown here is derived from an EMBL/GenBank/DDBJ whole genome shotgun (WGS) entry which is preliminary data.</text>
</comment>
<organism evidence="2 3">
    <name type="scientific">Pocillopora meandrina</name>
    <dbReference type="NCBI Taxonomy" id="46732"/>
    <lineage>
        <taxon>Eukaryota</taxon>
        <taxon>Metazoa</taxon>
        <taxon>Cnidaria</taxon>
        <taxon>Anthozoa</taxon>
        <taxon>Hexacorallia</taxon>
        <taxon>Scleractinia</taxon>
        <taxon>Astrocoeniina</taxon>
        <taxon>Pocilloporidae</taxon>
        <taxon>Pocillopora</taxon>
    </lineage>
</organism>
<feature type="region of interest" description="Disordered" evidence="1">
    <location>
        <begin position="142"/>
        <end position="172"/>
    </location>
</feature>
<feature type="compositionally biased region" description="Acidic residues" evidence="1">
    <location>
        <begin position="154"/>
        <end position="172"/>
    </location>
</feature>
<dbReference type="Gene3D" id="3.30.70.2330">
    <property type="match status" value="1"/>
</dbReference>
<evidence type="ECO:0000313" key="3">
    <source>
        <dbReference type="Proteomes" id="UP001159428"/>
    </source>
</evidence>
<evidence type="ECO:0000256" key="1">
    <source>
        <dbReference type="SAM" id="MobiDB-lite"/>
    </source>
</evidence>
<reference evidence="2 3" key="1">
    <citation type="submission" date="2022-05" db="EMBL/GenBank/DDBJ databases">
        <authorList>
            <consortium name="Genoscope - CEA"/>
            <person name="William W."/>
        </authorList>
    </citation>
    <scope>NUCLEOTIDE SEQUENCE [LARGE SCALE GENOMIC DNA]</scope>
</reference>
<gene>
    <name evidence="2" type="ORF">PMEA_00000639</name>
</gene>
<keyword evidence="3" id="KW-1185">Reference proteome</keyword>
<evidence type="ECO:0000313" key="2">
    <source>
        <dbReference type="EMBL" id="CAH3031812.1"/>
    </source>
</evidence>
<protein>
    <recommendedName>
        <fullName evidence="4">HIRAN domain-containing protein</fullName>
    </recommendedName>
</protein>
<evidence type="ECO:0008006" key="4">
    <source>
        <dbReference type="Google" id="ProtNLM"/>
    </source>
</evidence>
<dbReference type="EMBL" id="CALNXJ010000001">
    <property type="protein sequence ID" value="CAH3031812.1"/>
    <property type="molecule type" value="Genomic_DNA"/>
</dbReference>
<sequence length="172" mass="19579">MASVSGTLQYSFPCGLRGFHVYKEIWKPKVGDVLSCIHERNYQHDRYAIAATKLLPGRLSNVTLGHLPREISRFTRFLISIGADVFVTVKDAHFRRSPLIQGGLEIPVEATVRMETSTKNVEAIERFKQLVEQHYKEPVNGQFEDCTKDVLPDHEEETESSSDEEDQNITSE</sequence>
<accession>A0AAU9VNL1</accession>
<name>A0AAU9VNL1_9CNID</name>
<proteinExistence type="predicted"/>